<organism evidence="1">
    <name type="scientific">Solanum chacoense</name>
    <name type="common">Chaco potato</name>
    <dbReference type="NCBI Taxonomy" id="4108"/>
    <lineage>
        <taxon>Eukaryota</taxon>
        <taxon>Viridiplantae</taxon>
        <taxon>Streptophyta</taxon>
        <taxon>Embryophyta</taxon>
        <taxon>Tracheophyta</taxon>
        <taxon>Spermatophyta</taxon>
        <taxon>Magnoliopsida</taxon>
        <taxon>eudicotyledons</taxon>
        <taxon>Gunneridae</taxon>
        <taxon>Pentapetalae</taxon>
        <taxon>asterids</taxon>
        <taxon>lamiids</taxon>
        <taxon>Solanales</taxon>
        <taxon>Solanaceae</taxon>
        <taxon>Solanoideae</taxon>
        <taxon>Solaneae</taxon>
        <taxon>Solanum</taxon>
    </lineage>
</organism>
<reference evidence="1" key="1">
    <citation type="submission" date="2015-12" db="EMBL/GenBank/DDBJ databases">
        <title>Gene expression during late stages of embryo sac development: a critical building block for successful pollen-pistil interactions.</title>
        <authorList>
            <person name="Liu Y."/>
            <person name="Joly V."/>
            <person name="Sabar M."/>
            <person name="Matton D.P."/>
        </authorList>
    </citation>
    <scope>NUCLEOTIDE SEQUENCE</scope>
</reference>
<evidence type="ECO:0000313" key="1">
    <source>
        <dbReference type="EMBL" id="JAP13913.1"/>
    </source>
</evidence>
<dbReference type="EMBL" id="GEDG01027330">
    <property type="protein sequence ID" value="JAP13913.1"/>
    <property type="molecule type" value="Transcribed_RNA"/>
</dbReference>
<protein>
    <submittedName>
        <fullName evidence="1">Putative ovule protein</fullName>
    </submittedName>
</protein>
<dbReference type="AlphaFoldDB" id="A0A0V0H1N8"/>
<proteinExistence type="predicted"/>
<name>A0A0V0H1N8_SOLCH</name>
<accession>A0A0V0H1N8</accession>
<sequence>MTIRCLVIVKIGHNGRGKNLIATISIRWQYATLVGFFSSAISFSLSRGYIGNRLSTSQGRGVEVFVCSTFPRSHL</sequence>